<dbReference type="InterPro" id="IPR029063">
    <property type="entry name" value="SAM-dependent_MTases_sf"/>
</dbReference>
<dbReference type="InterPro" id="IPR050091">
    <property type="entry name" value="PKS_NRPS_Biosynth_Enz"/>
</dbReference>
<evidence type="ECO:0000256" key="5">
    <source>
        <dbReference type="ARBA" id="ARBA00023002"/>
    </source>
</evidence>
<evidence type="ECO:0000256" key="8">
    <source>
        <dbReference type="PROSITE-ProRule" id="PRU01363"/>
    </source>
</evidence>
<dbReference type="CDD" id="cd02440">
    <property type="entry name" value="AdoMet_MTases"/>
    <property type="match status" value="1"/>
</dbReference>
<dbReference type="GO" id="GO:0044550">
    <property type="term" value="P:secondary metabolite biosynthetic process"/>
    <property type="evidence" value="ECO:0007669"/>
    <property type="project" value="UniProtKB-ARBA"/>
</dbReference>
<dbReference type="GO" id="GO:1901336">
    <property type="term" value="P:lactone biosynthetic process"/>
    <property type="evidence" value="ECO:0007669"/>
    <property type="project" value="UniProtKB-ARBA"/>
</dbReference>
<dbReference type="Pfam" id="PF00109">
    <property type="entry name" value="ketoacyl-synt"/>
    <property type="match status" value="1"/>
</dbReference>
<keyword evidence="7" id="KW-0012">Acyltransferase</keyword>
<dbReference type="PROSITE" id="PS50075">
    <property type="entry name" value="CARRIER"/>
    <property type="match status" value="1"/>
</dbReference>
<reference evidence="13 14" key="1">
    <citation type="journal article" date="2021" name="BMC Genomics">
        <title>Telomere-to-telomere genome assembly of asparaginase-producing Trichoderma simmonsii.</title>
        <authorList>
            <person name="Chung D."/>
            <person name="Kwon Y.M."/>
            <person name="Yang Y."/>
        </authorList>
    </citation>
    <scope>NUCLEOTIDE SEQUENCE [LARGE SCALE GENOMIC DNA]</scope>
    <source>
        <strain evidence="13 14">GH-Sj1</strain>
    </source>
</reference>
<dbReference type="InterPro" id="IPR020807">
    <property type="entry name" value="PKS_DH"/>
</dbReference>
<dbReference type="SMART" id="SM00826">
    <property type="entry name" value="PKS_DH"/>
    <property type="match status" value="1"/>
</dbReference>
<accession>A0A8G0LFP2</accession>
<dbReference type="InterPro" id="IPR016036">
    <property type="entry name" value="Malonyl_transacylase_ACP-bd"/>
</dbReference>
<evidence type="ECO:0000256" key="9">
    <source>
        <dbReference type="SAM" id="MobiDB-lite"/>
    </source>
</evidence>
<dbReference type="SUPFAM" id="SSF55048">
    <property type="entry name" value="Probable ACP-binding domain of malonyl-CoA ACP transacylase"/>
    <property type="match status" value="1"/>
</dbReference>
<dbReference type="Pfam" id="PF08659">
    <property type="entry name" value="KR"/>
    <property type="match status" value="1"/>
</dbReference>
<evidence type="ECO:0000256" key="3">
    <source>
        <dbReference type="ARBA" id="ARBA00022603"/>
    </source>
</evidence>
<keyword evidence="3" id="KW-0489">Methyltransferase</keyword>
<dbReference type="Gene3D" id="3.90.180.10">
    <property type="entry name" value="Medium-chain alcohol dehydrogenases, catalytic domain"/>
    <property type="match status" value="1"/>
</dbReference>
<dbReference type="Pfam" id="PF14765">
    <property type="entry name" value="PS-DH"/>
    <property type="match status" value="1"/>
</dbReference>
<feature type="domain" description="PKS/mFAS DH" evidence="12">
    <location>
        <begin position="920"/>
        <end position="1204"/>
    </location>
</feature>
<keyword evidence="4" id="KW-0808">Transferase</keyword>
<feature type="active site" description="Proton acceptor; for dehydratase activity" evidence="8">
    <location>
        <position position="952"/>
    </location>
</feature>
<dbReference type="Pfam" id="PF13847">
    <property type="entry name" value="Methyltransf_31"/>
    <property type="match status" value="1"/>
</dbReference>
<dbReference type="InterPro" id="IPR020806">
    <property type="entry name" value="PKS_PP-bd"/>
</dbReference>
<keyword evidence="14" id="KW-1185">Reference proteome</keyword>
<evidence type="ECO:0000313" key="13">
    <source>
        <dbReference type="EMBL" id="QYT00469.1"/>
    </source>
</evidence>
<evidence type="ECO:0000256" key="7">
    <source>
        <dbReference type="ARBA" id="ARBA00023315"/>
    </source>
</evidence>
<dbReference type="Proteomes" id="UP000826661">
    <property type="component" value="Chromosome IV"/>
</dbReference>
<dbReference type="Gene3D" id="3.40.366.10">
    <property type="entry name" value="Malonyl-Coenzyme A Acyl Carrier Protein, domain 2"/>
    <property type="match status" value="1"/>
</dbReference>
<dbReference type="InterPro" id="IPR009081">
    <property type="entry name" value="PP-bd_ACP"/>
</dbReference>
<dbReference type="CDD" id="cd00833">
    <property type="entry name" value="PKS"/>
    <property type="match status" value="1"/>
</dbReference>
<dbReference type="EMBL" id="CP075867">
    <property type="protein sequence ID" value="QYT00469.1"/>
    <property type="molecule type" value="Genomic_DNA"/>
</dbReference>
<dbReference type="InterPro" id="IPR020843">
    <property type="entry name" value="ER"/>
</dbReference>
<dbReference type="Pfam" id="PF08240">
    <property type="entry name" value="ADH_N"/>
    <property type="match status" value="1"/>
</dbReference>
<dbReference type="CDD" id="cd05195">
    <property type="entry name" value="enoyl_red"/>
    <property type="match status" value="1"/>
</dbReference>
<dbReference type="InterPro" id="IPR049552">
    <property type="entry name" value="PKS_DH_N"/>
</dbReference>
<protein>
    <submittedName>
        <fullName evidence="13">Carrier domain-containing protein</fullName>
    </submittedName>
</protein>
<dbReference type="SMART" id="SM00825">
    <property type="entry name" value="PKS_KS"/>
    <property type="match status" value="1"/>
</dbReference>
<dbReference type="GO" id="GO:0006633">
    <property type="term" value="P:fatty acid biosynthetic process"/>
    <property type="evidence" value="ECO:0007669"/>
    <property type="project" value="TreeGrafter"/>
</dbReference>
<dbReference type="Pfam" id="PF16197">
    <property type="entry name" value="KAsynt_C_assoc"/>
    <property type="match status" value="1"/>
</dbReference>
<feature type="active site" description="Proton donor; for dehydratase activity" evidence="8">
    <location>
        <position position="1121"/>
    </location>
</feature>
<dbReference type="InterPro" id="IPR049900">
    <property type="entry name" value="PKS_mFAS_DH"/>
</dbReference>
<dbReference type="InterPro" id="IPR013154">
    <property type="entry name" value="ADH-like_N"/>
</dbReference>
<dbReference type="InterPro" id="IPR057326">
    <property type="entry name" value="KR_dom"/>
</dbReference>
<dbReference type="InterPro" id="IPR032821">
    <property type="entry name" value="PKS_assoc"/>
</dbReference>
<dbReference type="InterPro" id="IPR020841">
    <property type="entry name" value="PKS_Beta-ketoAc_synthase_dom"/>
</dbReference>
<dbReference type="InterPro" id="IPR014030">
    <property type="entry name" value="Ketoacyl_synth_N"/>
</dbReference>
<dbReference type="SMART" id="SM00827">
    <property type="entry name" value="PKS_AT"/>
    <property type="match status" value="1"/>
</dbReference>
<dbReference type="Pfam" id="PF02801">
    <property type="entry name" value="Ketoacyl-synt_C"/>
    <property type="match status" value="1"/>
</dbReference>
<dbReference type="SUPFAM" id="SSF47336">
    <property type="entry name" value="ACP-like"/>
    <property type="match status" value="1"/>
</dbReference>
<dbReference type="InterPro" id="IPR001227">
    <property type="entry name" value="Ac_transferase_dom_sf"/>
</dbReference>
<dbReference type="Pfam" id="PF00698">
    <property type="entry name" value="Acyl_transf_1"/>
    <property type="match status" value="1"/>
</dbReference>
<dbReference type="Pfam" id="PF13602">
    <property type="entry name" value="ADH_zinc_N_2"/>
    <property type="match status" value="1"/>
</dbReference>
<dbReference type="InterPro" id="IPR011032">
    <property type="entry name" value="GroES-like_sf"/>
</dbReference>
<dbReference type="SUPFAM" id="SSF53901">
    <property type="entry name" value="Thiolase-like"/>
    <property type="match status" value="1"/>
</dbReference>
<dbReference type="GO" id="GO:0004312">
    <property type="term" value="F:fatty acid synthase activity"/>
    <property type="evidence" value="ECO:0007669"/>
    <property type="project" value="TreeGrafter"/>
</dbReference>
<dbReference type="InterPro" id="IPR016039">
    <property type="entry name" value="Thiolase-like"/>
</dbReference>
<dbReference type="InterPro" id="IPR025714">
    <property type="entry name" value="Methyltranfer_dom"/>
</dbReference>
<feature type="compositionally biased region" description="Polar residues" evidence="9">
    <location>
        <begin position="7"/>
        <end position="23"/>
    </location>
</feature>
<dbReference type="InterPro" id="IPR036291">
    <property type="entry name" value="NAD(P)-bd_dom_sf"/>
</dbReference>
<keyword evidence="2" id="KW-0597">Phosphoprotein</keyword>
<dbReference type="SUPFAM" id="SSF52151">
    <property type="entry name" value="FabD/lysophospholipase-like"/>
    <property type="match status" value="1"/>
</dbReference>
<dbReference type="PANTHER" id="PTHR43775">
    <property type="entry name" value="FATTY ACID SYNTHASE"/>
    <property type="match status" value="1"/>
</dbReference>
<dbReference type="Pfam" id="PF21089">
    <property type="entry name" value="PKS_DH_N"/>
    <property type="match status" value="1"/>
</dbReference>
<gene>
    <name evidence="13" type="ORF">H0G86_007550</name>
</gene>
<dbReference type="SMART" id="SM00822">
    <property type="entry name" value="PKS_KR"/>
    <property type="match status" value="1"/>
</dbReference>
<evidence type="ECO:0000313" key="14">
    <source>
        <dbReference type="Proteomes" id="UP000826661"/>
    </source>
</evidence>
<dbReference type="PROSITE" id="PS52004">
    <property type="entry name" value="KS3_2"/>
    <property type="match status" value="1"/>
</dbReference>
<dbReference type="InterPro" id="IPR049551">
    <property type="entry name" value="PKS_DH_C"/>
</dbReference>
<feature type="domain" description="Carrier" evidence="10">
    <location>
        <begin position="2386"/>
        <end position="2464"/>
    </location>
</feature>
<evidence type="ECO:0000256" key="6">
    <source>
        <dbReference type="ARBA" id="ARBA00023268"/>
    </source>
</evidence>
<dbReference type="Gene3D" id="1.10.1200.10">
    <property type="entry name" value="ACP-like"/>
    <property type="match status" value="1"/>
</dbReference>
<dbReference type="InterPro" id="IPR036736">
    <property type="entry name" value="ACP-like_sf"/>
</dbReference>
<dbReference type="FunFam" id="3.40.50.720:FF:000209">
    <property type="entry name" value="Polyketide synthase Pks12"/>
    <property type="match status" value="1"/>
</dbReference>
<dbReference type="PROSITE" id="PS52019">
    <property type="entry name" value="PKS_MFAS_DH"/>
    <property type="match status" value="1"/>
</dbReference>
<dbReference type="GO" id="GO:0008168">
    <property type="term" value="F:methyltransferase activity"/>
    <property type="evidence" value="ECO:0007669"/>
    <property type="project" value="UniProtKB-KW"/>
</dbReference>
<dbReference type="InterPro" id="IPR013968">
    <property type="entry name" value="PKS_KR"/>
</dbReference>
<feature type="region of interest" description="C-terminal hotdog fold" evidence="8">
    <location>
        <begin position="1060"/>
        <end position="1204"/>
    </location>
</feature>
<dbReference type="SUPFAM" id="SSF53335">
    <property type="entry name" value="S-adenosyl-L-methionine-dependent methyltransferases"/>
    <property type="match status" value="1"/>
</dbReference>
<dbReference type="GO" id="GO:0032259">
    <property type="term" value="P:methylation"/>
    <property type="evidence" value="ECO:0007669"/>
    <property type="project" value="UniProtKB-KW"/>
</dbReference>
<proteinExistence type="predicted"/>
<dbReference type="SUPFAM" id="SSF50129">
    <property type="entry name" value="GroES-like"/>
    <property type="match status" value="1"/>
</dbReference>
<evidence type="ECO:0000259" key="12">
    <source>
        <dbReference type="PROSITE" id="PS52019"/>
    </source>
</evidence>
<dbReference type="Gene3D" id="3.40.50.150">
    <property type="entry name" value="Vaccinia Virus protein VP39"/>
    <property type="match status" value="1"/>
</dbReference>
<evidence type="ECO:0000259" key="11">
    <source>
        <dbReference type="PROSITE" id="PS52004"/>
    </source>
</evidence>
<evidence type="ECO:0000256" key="1">
    <source>
        <dbReference type="ARBA" id="ARBA00022450"/>
    </source>
</evidence>
<name>A0A8G0LFP2_9HYPO</name>
<dbReference type="SMART" id="SM00829">
    <property type="entry name" value="PKS_ER"/>
    <property type="match status" value="1"/>
</dbReference>
<feature type="region of interest" description="Disordered" evidence="9">
    <location>
        <begin position="1"/>
        <end position="23"/>
    </location>
</feature>
<dbReference type="SMART" id="SM00823">
    <property type="entry name" value="PKS_PP"/>
    <property type="match status" value="1"/>
</dbReference>
<dbReference type="SUPFAM" id="SSF51735">
    <property type="entry name" value="NAD(P)-binding Rossmann-fold domains"/>
    <property type="match status" value="2"/>
</dbReference>
<dbReference type="Gene3D" id="3.40.47.10">
    <property type="match status" value="1"/>
</dbReference>
<keyword evidence="6" id="KW-0511">Multifunctional enzyme</keyword>
<evidence type="ECO:0000256" key="2">
    <source>
        <dbReference type="ARBA" id="ARBA00022553"/>
    </source>
</evidence>
<dbReference type="InterPro" id="IPR042104">
    <property type="entry name" value="PKS_dehydratase_sf"/>
</dbReference>
<dbReference type="InterPro" id="IPR016035">
    <property type="entry name" value="Acyl_Trfase/lysoPLipase"/>
</dbReference>
<dbReference type="InterPro" id="IPR014043">
    <property type="entry name" value="Acyl_transferase_dom"/>
</dbReference>
<dbReference type="Gene3D" id="3.40.50.720">
    <property type="entry name" value="NAD(P)-binding Rossmann-like Domain"/>
    <property type="match status" value="2"/>
</dbReference>
<keyword evidence="1" id="KW-0596">Phosphopantetheine</keyword>
<dbReference type="Pfam" id="PF00550">
    <property type="entry name" value="PP-binding"/>
    <property type="match status" value="1"/>
</dbReference>
<organism evidence="13 14">
    <name type="scientific">Trichoderma simmonsii</name>
    <dbReference type="NCBI Taxonomy" id="1491479"/>
    <lineage>
        <taxon>Eukaryota</taxon>
        <taxon>Fungi</taxon>
        <taxon>Dikarya</taxon>
        <taxon>Ascomycota</taxon>
        <taxon>Pezizomycotina</taxon>
        <taxon>Sordariomycetes</taxon>
        <taxon>Hypocreomycetidae</taxon>
        <taxon>Hypocreales</taxon>
        <taxon>Hypocreaceae</taxon>
        <taxon>Trichoderma</taxon>
    </lineage>
</organism>
<dbReference type="InterPro" id="IPR014031">
    <property type="entry name" value="Ketoacyl_synth_C"/>
</dbReference>
<dbReference type="PANTHER" id="PTHR43775:SF49">
    <property type="entry name" value="SYNTHASE, PUTATIVE (JCVI)-RELATED"/>
    <property type="match status" value="1"/>
</dbReference>
<keyword evidence="5" id="KW-0560">Oxidoreductase</keyword>
<dbReference type="Gene3D" id="3.10.129.110">
    <property type="entry name" value="Polyketide synthase dehydratase"/>
    <property type="match status" value="1"/>
</dbReference>
<dbReference type="GO" id="GO:0031177">
    <property type="term" value="F:phosphopantetheine binding"/>
    <property type="evidence" value="ECO:0007669"/>
    <property type="project" value="InterPro"/>
</dbReference>
<feature type="region of interest" description="N-terminal hotdog fold" evidence="8">
    <location>
        <begin position="920"/>
        <end position="1050"/>
    </location>
</feature>
<feature type="domain" description="Ketosynthase family 3 (KS3)" evidence="11">
    <location>
        <begin position="41"/>
        <end position="459"/>
    </location>
</feature>
<evidence type="ECO:0000256" key="4">
    <source>
        <dbReference type="ARBA" id="ARBA00022679"/>
    </source>
</evidence>
<dbReference type="GO" id="GO:0016491">
    <property type="term" value="F:oxidoreductase activity"/>
    <property type="evidence" value="ECO:0007669"/>
    <property type="project" value="UniProtKB-KW"/>
</dbReference>
<sequence>MRGYDDMTNSKGIPQQQQASNSNITGSHVKMPAIEPLGGAPPAIAIVGIGLKLPGGITTTDEYWDLLINKKSTRRQVPENRYGAHAFESKLGTPGTLKSTYGHYLDRDLEKWDASFFSMSKAEVEKLDPQHRLLLEVIWECMENGGQNNWRGRNIGCYVGVFGEDWLDLSAKDPQHLGTHRILTGGDFALSNRASYEYDLRGPSMTIRTACSSSLVALHEACQAIYTGECESAVVAGTSLFLSPTMAIALSEQGVLSPTGSCKTFDAKADGYARGEAINAVFIKKLEDAIRDGDPIRGVIRATATNFDGKTVGITNPNQEAHVALMRRAYNVAKVSNISDTAFVECHGTGTSVGDPMETGAVGQVFGDHGIYIGSVKPNIGHGEGASGLSSLIKAVLSLEHETIPPQINFSEPSPKIKWDKYHFKVPTKPTPWPKDRLKRVSVNCFGVGGANAHVIVDSARPYIPQEEKVSSKSPQLLVISAHQANSLKQRASDLFNYAERHPDRVPDLAYTLGARREDLGHRAFAIYDGVNPTELSPIIKHKDPPQVNFVFTGQGAQWAGMGADLLEQYPSFQDDIRKMDAALKSLPHPPQWTIEEELKRPQGESKIQQPEFSQPICTALQIGLVNLLKGWGVNPAAVVGHSSGEMGAAYAAGALTLEAAIIIAYYRGQVTQHHGRIGAMAAVGLGREDVTPYLQDGIVVACENSPKSVTLSGDVDRLDEAISRIKEDIPDCFARKLRVERAYHSHHMCEIGDRYEKLLDGLVKDAKPIVPFFSSVTKRQIKRAGQLAPSYWRQNLENPVLFSPAVQLMMHSAVRDTVYLEIGPHSALSGPLRDIFKSIQMSSASTYIPTLIRNENGPKSILSSLGRLYQEAVPVNIAATTTGRTVLTDLPNYAWQHDTTYWYESRVSREWRLRKFPPHELLGNRILESDDLEPSWRNMFRLDNVPWARDHKIQDDIVLPAAAYIAMAIEAVRQLNGGNETDASLRQVEIQNALVLKEQQAHEIITHLRPVRLTSKLNSVRYEFSISSFNGTSWVKHCTGKVRAGKEISASSEDVGEQPRQVSTVGWYRAMKKVGLNYGPNFQGLSNISAHPTRNTAAATIRNRDPAMDPYYPLHPSVIDLVLQAFTVAIADGLTRKLKQLCVPTYIDELYISNGQPEMRLGTAAVSSATGAIRGSATIMADNKVILSLRNGEFSPLENGDTDEACPLPAAHLHWKPHVDFIAPNDLIQSVHSPPGEVAKVEKLALLYQLDVLRRIESLSTSAHLAHFHKWLTKQRTKALNGTYENVPDSARLARLRSKKAKTEIEAIKKLLLHTGCAKISLLLSRLAAAAEAIFKGAENANDILKQDGHFNDLCRFLSGKSDFSVLLSSLAHINPTMRVLELGSGSTNTTSAIVKALVNSAGERSYSKYVYTALNKEIIQLASKELEGYENIEYKILDISKDTESQDFDLSSFDLIIANRTLHLSPHIQDTLQNIHKLIKPNGRLLIQELSPNANFYKFIMGLTPGWWRDMDDDRTDERMREVHQWHDLLMDAGFSGSEGLIMDDDHITATILTTVATPIHEPGKVTLLGHPHFQDHTNALSDLLSEMGYEVELRALSQEPDPEADVISLLDLHDTMFFEMTENTFTSWQSYLSKFPAERGLLWVTGHAQVGSQDPRYATSIGATRNIRSELSLDFATLEMDSANFEAESILHVFHKFCNRIKDDEFDPDWEYAIVNGRVMISRYQWIDIAEHAGETPCIKPGSLKKLEIARIGQLQTLGWAEDETKLLQDGQVEIEPRAVGMNFKDVLVAMGIVEGYKPGLGIECSGIVRKVGSNVEGLSPGDRVMTIGHGCFTTNFISEASLVVKISDDLSFEDAATVPCVYATAIHALINLGGLCEGMSVLVHSACGGVGIAALNICKMMGAVIYATVGNAEKAQYLIENFGIPREHIFNSRDISFYDNLMAVTNGQGADLVLNSLSGELLHTSWKCVAPFGKMLEIGKRDFIGRGQLGMEVFESNRSFHGIDMSQMAVERPDMCKKILQQFDKYYEKGAIKPIAPVKHFETGDIIEAFRYMQKGQHIGKIVVSMPEDPSKLQSAAKLQGVKFKSDRTYLLVGGLGGLGKSVSNWMVENGARHIMYLSRSAGDSEKDRRFIKEIESQGCAIQAIKGSVTSLQDVYRAVEQATMPIAGAFLMTMVLRDRGILQLSHDDWFTAAGPKVDGAINLHQALEHCDLDFFTLFSSISYVVGQVGQANYSAANAYLTAFTQFRHQQGLPAGVVNVGVVDDIGYVVENPALLEQFRALNFYTMGETELLDALAYTLSHQHPASSSSDDGFFNPAELTIGLKSTKPLSDPNNRSIWKRDRRMAQAHLQDAGATSGASTGSEDFGQFMKSVNANPSLLNTPSNLDFLTAQIGTCIYNLMSRDVKDLDLSLNLTQLGVDSLVAIEIRNWWRRTLGVNVSVLEFMGAGSIENLGKLAAKGIKEAHRAA</sequence>
<evidence type="ECO:0000259" key="10">
    <source>
        <dbReference type="PROSITE" id="PS50075"/>
    </source>
</evidence>